<proteinExistence type="predicted"/>
<reference evidence="2 3" key="1">
    <citation type="submission" date="2016-07" db="EMBL/GenBank/DDBJ databases">
        <title>Pervasive Adenine N6-methylation of Active Genes in Fungi.</title>
        <authorList>
            <consortium name="DOE Joint Genome Institute"/>
            <person name="Mondo S.J."/>
            <person name="Dannebaum R.O."/>
            <person name="Kuo R.C."/>
            <person name="Labutti K."/>
            <person name="Haridas S."/>
            <person name="Kuo A."/>
            <person name="Salamov A."/>
            <person name="Ahrendt S.R."/>
            <person name="Lipzen A."/>
            <person name="Sullivan W."/>
            <person name="Andreopoulos W.B."/>
            <person name="Clum A."/>
            <person name="Lindquist E."/>
            <person name="Daum C."/>
            <person name="Ramamoorthy G.K."/>
            <person name="Gryganskyi A."/>
            <person name="Culley D."/>
            <person name="Magnuson J.K."/>
            <person name="James T.Y."/>
            <person name="O'Malley M.A."/>
            <person name="Stajich J.E."/>
            <person name="Spatafora J.W."/>
            <person name="Visel A."/>
            <person name="Grigoriev I.V."/>
        </authorList>
    </citation>
    <scope>NUCLEOTIDE SEQUENCE [LARGE SCALE GENOMIC DNA]</scope>
    <source>
        <strain evidence="2 3">CBS 931.73</strain>
    </source>
</reference>
<feature type="region of interest" description="Disordered" evidence="1">
    <location>
        <begin position="1"/>
        <end position="20"/>
    </location>
</feature>
<feature type="region of interest" description="Disordered" evidence="1">
    <location>
        <begin position="82"/>
        <end position="149"/>
    </location>
</feature>
<dbReference type="InParanoid" id="A0A1Y1Y9C2"/>
<name>A0A1Y1Y9C2_9FUNG</name>
<protein>
    <submittedName>
        <fullName evidence="2">Uncharacterized protein</fullName>
    </submittedName>
</protein>
<evidence type="ECO:0000313" key="3">
    <source>
        <dbReference type="Proteomes" id="UP000193498"/>
    </source>
</evidence>
<gene>
    <name evidence="2" type="ORF">K493DRAFT_315398</name>
</gene>
<dbReference type="EMBL" id="MCFE01000200">
    <property type="protein sequence ID" value="ORX94609.1"/>
    <property type="molecule type" value="Genomic_DNA"/>
</dbReference>
<feature type="region of interest" description="Disordered" evidence="1">
    <location>
        <begin position="38"/>
        <end position="70"/>
    </location>
</feature>
<sequence length="189" mass="20792">MADLERNKAGGGAPTNVEQVGYPVRPYTQLLHDQSSYAHPHMRPTYGNPHYMPAERLATGYPRSSSTPHLADHYLHSASSVPHRNSLATSHPVQHHSQPPNTSISTHTPTGNYQPHPPPTSQPSIQPHPPPYHQSHHSYANPLSMPGYQATAAPLQPAHALPPPPVYQSTQQSRKGMMFNEYSGTLNLF</sequence>
<evidence type="ECO:0000256" key="1">
    <source>
        <dbReference type="SAM" id="MobiDB-lite"/>
    </source>
</evidence>
<dbReference type="AlphaFoldDB" id="A0A1Y1Y9C2"/>
<organism evidence="2 3">
    <name type="scientific">Basidiobolus meristosporus CBS 931.73</name>
    <dbReference type="NCBI Taxonomy" id="1314790"/>
    <lineage>
        <taxon>Eukaryota</taxon>
        <taxon>Fungi</taxon>
        <taxon>Fungi incertae sedis</taxon>
        <taxon>Zoopagomycota</taxon>
        <taxon>Entomophthoromycotina</taxon>
        <taxon>Basidiobolomycetes</taxon>
        <taxon>Basidiobolales</taxon>
        <taxon>Basidiobolaceae</taxon>
        <taxon>Basidiobolus</taxon>
    </lineage>
</organism>
<evidence type="ECO:0000313" key="2">
    <source>
        <dbReference type="EMBL" id="ORX94609.1"/>
    </source>
</evidence>
<dbReference type="Proteomes" id="UP000193498">
    <property type="component" value="Unassembled WGS sequence"/>
</dbReference>
<feature type="compositionally biased region" description="Pro residues" evidence="1">
    <location>
        <begin position="115"/>
        <end position="132"/>
    </location>
</feature>
<feature type="compositionally biased region" description="Polar residues" evidence="1">
    <location>
        <begin position="82"/>
        <end position="112"/>
    </location>
</feature>
<comment type="caution">
    <text evidence="2">The sequence shown here is derived from an EMBL/GenBank/DDBJ whole genome shotgun (WGS) entry which is preliminary data.</text>
</comment>
<keyword evidence="3" id="KW-1185">Reference proteome</keyword>
<accession>A0A1Y1Y9C2</accession>